<feature type="binding site" evidence="14">
    <location>
        <position position="411"/>
    </location>
    <ligand>
        <name>Zn(2+)</name>
        <dbReference type="ChEBI" id="CHEBI:29105"/>
        <label>2</label>
    </ligand>
</feature>
<comment type="catalytic activity">
    <reaction evidence="16">
        <text>a phosphate monoester + H2O = an alcohol + phosphate</text>
        <dbReference type="Rhea" id="RHEA:15017"/>
        <dbReference type="ChEBI" id="CHEBI:15377"/>
        <dbReference type="ChEBI" id="CHEBI:30879"/>
        <dbReference type="ChEBI" id="CHEBI:43474"/>
        <dbReference type="ChEBI" id="CHEBI:67140"/>
        <dbReference type="EC" id="3.1.3.1"/>
    </reaction>
</comment>
<dbReference type="GO" id="GO:0098552">
    <property type="term" value="C:side of membrane"/>
    <property type="evidence" value="ECO:0007669"/>
    <property type="project" value="UniProtKB-KW"/>
</dbReference>
<dbReference type="OMA" id="NDCAGAR"/>
<reference evidence="17" key="2">
    <citation type="submission" date="2020-05" db="UniProtKB">
        <authorList>
            <consortium name="EnsemblMetazoa"/>
        </authorList>
    </citation>
    <scope>IDENTIFICATION</scope>
    <source>
        <strain evidence="17">Indian</strain>
    </source>
</reference>
<dbReference type="SUPFAM" id="SSF53649">
    <property type="entry name" value="Alkaline phosphatase-like"/>
    <property type="match status" value="1"/>
</dbReference>
<keyword evidence="5" id="KW-0336">GPI-anchor</keyword>
<dbReference type="EnsemblMetazoa" id="ASTEI01275-RA">
    <property type="protein sequence ID" value="ASTEI01275-PA"/>
    <property type="gene ID" value="ASTEI01275"/>
</dbReference>
<evidence type="ECO:0000256" key="3">
    <source>
        <dbReference type="ARBA" id="ARBA00012647"/>
    </source>
</evidence>
<dbReference type="Gene3D" id="3.40.720.10">
    <property type="entry name" value="Alkaline Phosphatase, subunit A"/>
    <property type="match status" value="1"/>
</dbReference>
<feature type="binding site" evidence="14">
    <location>
        <position position="246"/>
    </location>
    <ligand>
        <name>Mg(2+)</name>
        <dbReference type="ChEBI" id="CHEBI:18420"/>
    </ligand>
</feature>
<evidence type="ECO:0000313" key="18">
    <source>
        <dbReference type="Proteomes" id="UP000076408"/>
    </source>
</evidence>
<feature type="binding site" evidence="14">
    <location>
        <position position="448"/>
    </location>
    <ligand>
        <name>Zn(2+)</name>
        <dbReference type="ChEBI" id="CHEBI:29105"/>
        <label>2</label>
    </ligand>
</feature>
<evidence type="ECO:0000256" key="4">
    <source>
        <dbReference type="ARBA" id="ARBA00022475"/>
    </source>
</evidence>
<feature type="binding site" evidence="14">
    <location>
        <position position="244"/>
    </location>
    <ligand>
        <name>Mg(2+)</name>
        <dbReference type="ChEBI" id="CHEBI:18420"/>
    </ligand>
</feature>
<dbReference type="GO" id="GO:0004035">
    <property type="term" value="F:alkaline phosphatase activity"/>
    <property type="evidence" value="ECO:0007669"/>
    <property type="project" value="UniProtKB-EC"/>
</dbReference>
<evidence type="ECO:0000256" key="13">
    <source>
        <dbReference type="PIRSR" id="PIRSR601952-1"/>
    </source>
</evidence>
<dbReference type="VEuPathDB" id="VectorBase:ASTEI01275"/>
<dbReference type="VEuPathDB" id="VectorBase:ASTEI20_039169"/>
<dbReference type="EC" id="3.1.3.1" evidence="3 16"/>
<evidence type="ECO:0000256" key="8">
    <source>
        <dbReference type="ARBA" id="ARBA00022833"/>
    </source>
</evidence>
<organism evidence="17 18">
    <name type="scientific">Anopheles stephensi</name>
    <name type="common">Indo-Pakistan malaria mosquito</name>
    <dbReference type="NCBI Taxonomy" id="30069"/>
    <lineage>
        <taxon>Eukaryota</taxon>
        <taxon>Metazoa</taxon>
        <taxon>Ecdysozoa</taxon>
        <taxon>Arthropoda</taxon>
        <taxon>Hexapoda</taxon>
        <taxon>Insecta</taxon>
        <taxon>Pterygota</taxon>
        <taxon>Neoptera</taxon>
        <taxon>Endopterygota</taxon>
        <taxon>Diptera</taxon>
        <taxon>Nematocera</taxon>
        <taxon>Culicoidea</taxon>
        <taxon>Culicidae</taxon>
        <taxon>Anophelinae</taxon>
        <taxon>Anopheles</taxon>
    </lineage>
</organism>
<dbReference type="PANTHER" id="PTHR11596">
    <property type="entry name" value="ALKALINE PHOSPHATASE"/>
    <property type="match status" value="1"/>
</dbReference>
<evidence type="ECO:0000256" key="9">
    <source>
        <dbReference type="ARBA" id="ARBA00022842"/>
    </source>
</evidence>
<proteinExistence type="inferred from homology"/>
<evidence type="ECO:0000256" key="7">
    <source>
        <dbReference type="ARBA" id="ARBA00022801"/>
    </source>
</evidence>
<evidence type="ECO:0000256" key="6">
    <source>
        <dbReference type="ARBA" id="ARBA00022723"/>
    </source>
</evidence>
<name>A0A182XYI9_ANOST</name>
<dbReference type="InterPro" id="IPR018299">
    <property type="entry name" value="Alkaline_phosphatase_AS"/>
</dbReference>
<comment type="subcellular location">
    <subcellularLocation>
        <location evidence="1">Cell membrane</location>
        <topology evidence="1">Lipid-anchor</topology>
        <topology evidence="1">GPI-anchor</topology>
    </subcellularLocation>
</comment>
<keyword evidence="8 14" id="KW-0862">Zinc</keyword>
<evidence type="ECO:0000256" key="10">
    <source>
        <dbReference type="ARBA" id="ARBA00023136"/>
    </source>
</evidence>
<dbReference type="AlphaFoldDB" id="A0A182XYI9"/>
<dbReference type="CDD" id="cd16012">
    <property type="entry name" value="ALP"/>
    <property type="match status" value="1"/>
</dbReference>
<dbReference type="PANTHER" id="PTHR11596:SF95">
    <property type="entry name" value="ALKALINE PHOSPHATASE-RELATED"/>
    <property type="match status" value="1"/>
</dbReference>
<evidence type="ECO:0000256" key="2">
    <source>
        <dbReference type="ARBA" id="ARBA00005984"/>
    </source>
</evidence>
<evidence type="ECO:0000256" key="16">
    <source>
        <dbReference type="RuleBase" id="RU003947"/>
    </source>
</evidence>
<comment type="similarity">
    <text evidence="2 15">Belongs to the alkaline phosphatase family.</text>
</comment>
<accession>A0A182XYI9</accession>
<dbReference type="SMART" id="SM00098">
    <property type="entry name" value="alkPPc"/>
    <property type="match status" value="1"/>
</dbReference>
<evidence type="ECO:0000313" key="17">
    <source>
        <dbReference type="EnsemblMetazoa" id="ASTEI01275-PA"/>
    </source>
</evidence>
<dbReference type="InterPro" id="IPR017850">
    <property type="entry name" value="Alkaline_phosphatase_core_sf"/>
</dbReference>
<keyword evidence="7 16" id="KW-0378">Hydrolase</keyword>
<dbReference type="Proteomes" id="UP000076408">
    <property type="component" value="Unassembled WGS sequence"/>
</dbReference>
<evidence type="ECO:0000256" key="15">
    <source>
        <dbReference type="RuleBase" id="RU003946"/>
    </source>
</evidence>
<feature type="binding site" evidence="14">
    <location>
        <position position="131"/>
    </location>
    <ligand>
        <name>Zn(2+)</name>
        <dbReference type="ChEBI" id="CHEBI:29105"/>
        <label>2</label>
    </ligand>
</feature>
<keyword evidence="18" id="KW-1185">Reference proteome</keyword>
<feature type="binding site" evidence="14">
    <location>
        <position position="402"/>
    </location>
    <ligand>
        <name>Mg(2+)</name>
        <dbReference type="ChEBI" id="CHEBI:18420"/>
    </ligand>
</feature>
<dbReference type="InterPro" id="IPR001952">
    <property type="entry name" value="Alkaline_phosphatase"/>
</dbReference>
<evidence type="ECO:0000256" key="5">
    <source>
        <dbReference type="ARBA" id="ARBA00022622"/>
    </source>
</evidence>
<dbReference type="STRING" id="30069.A0A182XYI9"/>
<feature type="binding site" evidence="14">
    <location>
        <position position="131"/>
    </location>
    <ligand>
        <name>Mg(2+)</name>
        <dbReference type="ChEBI" id="CHEBI:18420"/>
    </ligand>
</feature>
<reference evidence="18" key="1">
    <citation type="journal article" date="2014" name="Genome Biol.">
        <title>Genome analysis of a major urban malaria vector mosquito, Anopheles stephensi.</title>
        <authorList>
            <person name="Jiang X."/>
            <person name="Peery A."/>
            <person name="Hall A.B."/>
            <person name="Sharma A."/>
            <person name="Chen X.G."/>
            <person name="Waterhouse R.M."/>
            <person name="Komissarov A."/>
            <person name="Riehle M.M."/>
            <person name="Shouche Y."/>
            <person name="Sharakhova M.V."/>
            <person name="Lawson D."/>
            <person name="Pakpour N."/>
            <person name="Arensburger P."/>
            <person name="Davidson V.L."/>
            <person name="Eiglmeier K."/>
            <person name="Emrich S."/>
            <person name="George P."/>
            <person name="Kennedy R.C."/>
            <person name="Mane S.P."/>
            <person name="Maslen G."/>
            <person name="Oringanje C."/>
            <person name="Qi Y."/>
            <person name="Settlage R."/>
            <person name="Tojo M."/>
            <person name="Tubio J.M."/>
            <person name="Unger M.F."/>
            <person name="Wang B."/>
            <person name="Vernick K.D."/>
            <person name="Ribeiro J.M."/>
            <person name="James A.A."/>
            <person name="Michel K."/>
            <person name="Riehle M.A."/>
            <person name="Luckhart S."/>
            <person name="Sharakhov I.V."/>
            <person name="Tu Z."/>
        </authorList>
    </citation>
    <scope>NUCLEOTIDE SEQUENCE [LARGE SCALE GENOMIC DNA]</scope>
    <source>
        <strain evidence="18">Indian</strain>
    </source>
</reference>
<keyword evidence="12" id="KW-0449">Lipoprotein</keyword>
<comment type="cofactor">
    <cofactor evidence="14">
        <name>Zn(2+)</name>
        <dbReference type="ChEBI" id="CHEBI:29105"/>
    </cofactor>
    <text evidence="14">Binds 2 Zn(2+) ions.</text>
</comment>
<comment type="cofactor">
    <cofactor evidence="14">
        <name>Mg(2+)</name>
        <dbReference type="ChEBI" id="CHEBI:18420"/>
    </cofactor>
    <text evidence="14">Binds 1 Mg(2+) ion.</text>
</comment>
<dbReference type="GO" id="GO:0046872">
    <property type="term" value="F:metal ion binding"/>
    <property type="evidence" value="ECO:0007669"/>
    <property type="project" value="UniProtKB-KW"/>
</dbReference>
<keyword evidence="6 14" id="KW-0479">Metal-binding</keyword>
<evidence type="ECO:0000256" key="12">
    <source>
        <dbReference type="ARBA" id="ARBA00023288"/>
    </source>
</evidence>
<dbReference type="VEuPathDB" id="VectorBase:ASTE006855"/>
<feature type="active site" description="Phosphoserine intermediate" evidence="13">
    <location>
        <position position="181"/>
    </location>
</feature>
<dbReference type="FunFam" id="3.40.720.10:FF:000008">
    <property type="entry name" value="Alkaline phosphatase"/>
    <property type="match status" value="1"/>
</dbReference>
<feature type="binding site" evidence="14">
    <location>
        <position position="407"/>
    </location>
    <ligand>
        <name>Zn(2+)</name>
        <dbReference type="ChEBI" id="CHEBI:29105"/>
        <label>2</label>
    </ligand>
</feature>
<evidence type="ECO:0000256" key="1">
    <source>
        <dbReference type="ARBA" id="ARBA00004609"/>
    </source>
</evidence>
<sequence>MKGCSVYFNTLLVLIVIVCAHRLHHPIALELLDPTADSLRQQPRVAGVNATESESVHPPPAATISEERPTPEATEGASNEARHRKKRLISAGEYEQTAQYWNIGAQLKLKEHLLRQPNQNIAKNVIFFLGDGMSIPTLAASRMYLGQQQGHTGEESQLSFEEFPDVGLVKTYCVDKQVADSACTATAYLCGVKANYATIGVTAAVNYGNCAASNDPRNHVQSLMAWAQAAGKATGMVTTTRVTHASPAGTYAHTANRDWESDADVVRTGGDPAQCPDIATQLIYGETGKNFRVILGGGRRKFLPKTMKDEEGFRGQRLDGANLISQWYYGKPLGTARYVSNRHELMALNFTEVDYLLGLFSADHMKFHLDARPEMDPTLGDLTYAAIRTLEKYPEGYVLFVEGGKIDLAHHFTKARKSLDETVQLSEAVQVARQLTSPDNTLLVVTADHSHTMTLSGYATRGNDILGLNSQISDGDKKPYTTLTYANGPGGPLPGPKGQRPNITESMIKDREFQFPKVVPMKYETHGGDDVALFAYGPWSHLFGGMYEQNVIPHLIGYAACIGNGEHACSMVGGL</sequence>
<evidence type="ECO:0000256" key="11">
    <source>
        <dbReference type="ARBA" id="ARBA00023180"/>
    </source>
</evidence>
<keyword evidence="10" id="KW-0472">Membrane</keyword>
<keyword evidence="11" id="KW-0325">Glycoprotein</keyword>
<dbReference type="GO" id="GO:0005886">
    <property type="term" value="C:plasma membrane"/>
    <property type="evidence" value="ECO:0007669"/>
    <property type="project" value="UniProtKB-SubCell"/>
</dbReference>
<evidence type="ECO:0000256" key="14">
    <source>
        <dbReference type="PIRSR" id="PIRSR601952-2"/>
    </source>
</evidence>
<keyword evidence="4" id="KW-1003">Cell membrane</keyword>
<keyword evidence="9 14" id="KW-0460">Magnesium</keyword>
<dbReference type="Pfam" id="PF00245">
    <property type="entry name" value="Alk_phosphatase"/>
    <property type="match status" value="1"/>
</dbReference>
<dbReference type="PROSITE" id="PS00123">
    <property type="entry name" value="ALKALINE_PHOSPHATASE"/>
    <property type="match status" value="1"/>
</dbReference>
<protein>
    <recommendedName>
        <fullName evidence="3 16">Alkaline phosphatase</fullName>
        <ecNumber evidence="3 16">3.1.3.1</ecNumber>
    </recommendedName>
</protein>
<feature type="binding site" evidence="14">
    <location>
        <position position="526"/>
    </location>
    <ligand>
        <name>Zn(2+)</name>
        <dbReference type="ChEBI" id="CHEBI:29105"/>
        <label>2</label>
    </ligand>
</feature>
<feature type="binding site" evidence="14">
    <location>
        <position position="449"/>
    </location>
    <ligand>
        <name>Zn(2+)</name>
        <dbReference type="ChEBI" id="CHEBI:29105"/>
        <label>2</label>
    </ligand>
</feature>
<dbReference type="PRINTS" id="PR00113">
    <property type="entry name" value="ALKPHPHTASE"/>
</dbReference>